<dbReference type="GO" id="GO:0016757">
    <property type="term" value="F:glycosyltransferase activity"/>
    <property type="evidence" value="ECO:0007669"/>
    <property type="project" value="InterPro"/>
</dbReference>
<dbReference type="InterPro" id="IPR028098">
    <property type="entry name" value="Glyco_trans_4-like_N"/>
</dbReference>
<keyword evidence="4" id="KW-1185">Reference proteome</keyword>
<reference evidence="3 4" key="1">
    <citation type="submission" date="2019-08" db="EMBL/GenBank/DDBJ databases">
        <title>Draft genome sequence of Lysobacter sp. UKS-15.</title>
        <authorList>
            <person name="Im W.-T."/>
        </authorList>
    </citation>
    <scope>NUCLEOTIDE SEQUENCE [LARGE SCALE GENOMIC DNA]</scope>
    <source>
        <strain evidence="3 4">UKS-15</strain>
    </source>
</reference>
<dbReference type="PANTHER" id="PTHR45947:SF3">
    <property type="entry name" value="SULFOQUINOVOSYL TRANSFERASE SQD2"/>
    <property type="match status" value="1"/>
</dbReference>
<dbReference type="Proteomes" id="UP000323164">
    <property type="component" value="Unassembled WGS sequence"/>
</dbReference>
<feature type="non-terminal residue" evidence="3">
    <location>
        <position position="1"/>
    </location>
</feature>
<dbReference type="Pfam" id="PF13439">
    <property type="entry name" value="Glyco_transf_4"/>
    <property type="match status" value="1"/>
</dbReference>
<evidence type="ECO:0000313" key="4">
    <source>
        <dbReference type="Proteomes" id="UP000323164"/>
    </source>
</evidence>
<proteinExistence type="predicted"/>
<evidence type="ECO:0000313" key="3">
    <source>
        <dbReference type="EMBL" id="TZF81149.1"/>
    </source>
</evidence>
<dbReference type="OrthoDB" id="9790710at2"/>
<name>A0A5D8YEU3_9GAMM</name>
<accession>A0A5D8YEU3</accession>
<dbReference type="SUPFAM" id="SSF53756">
    <property type="entry name" value="UDP-Glycosyltransferase/glycogen phosphorylase"/>
    <property type="match status" value="1"/>
</dbReference>
<gene>
    <name evidence="3" type="ORF">FW784_13705</name>
</gene>
<evidence type="ECO:0000259" key="2">
    <source>
        <dbReference type="Pfam" id="PF13439"/>
    </source>
</evidence>
<evidence type="ECO:0000259" key="1">
    <source>
        <dbReference type="Pfam" id="PF00534"/>
    </source>
</evidence>
<organism evidence="3 4">
    <name type="scientific">Cognatilysobacter lacus</name>
    <dbReference type="NCBI Taxonomy" id="1643323"/>
    <lineage>
        <taxon>Bacteria</taxon>
        <taxon>Pseudomonadati</taxon>
        <taxon>Pseudomonadota</taxon>
        <taxon>Gammaproteobacteria</taxon>
        <taxon>Lysobacterales</taxon>
        <taxon>Lysobacteraceae</taxon>
        <taxon>Cognatilysobacter</taxon>
    </lineage>
</organism>
<dbReference type="EMBL" id="VTRV01000244">
    <property type="protein sequence ID" value="TZF81149.1"/>
    <property type="molecule type" value="Genomic_DNA"/>
</dbReference>
<feature type="domain" description="Glycosyltransferase subfamily 4-like N-terminal" evidence="2">
    <location>
        <begin position="19"/>
        <end position="120"/>
    </location>
</feature>
<dbReference type="InterPro" id="IPR001296">
    <property type="entry name" value="Glyco_trans_1"/>
</dbReference>
<dbReference type="RefSeq" id="WP_149353882.1">
    <property type="nucleotide sequence ID" value="NZ_VTRV01000244.1"/>
</dbReference>
<sequence>GPVDGLRVHGAGNAPRVLRAAVFASCALRGEAMALPARVITTHTNFAPVAALGRRLAGVPYTVVAHGIDIHARLASSRARALCGADAVWAVSRWSRQRCLDRGVPESSIGIVGNTVDDARFSPGSRDRGLVARYGIAADEKVVLTVARLDPAERYKGYDRVVQALAALRDAVGPVRYLLVGSGDDRARVEQLAAECGVADSVTFCGFVPDDALAAHYRLADAFAMPSLAEGFGIVFLESMACGVPVLGGDRDGSADALADGELGLLVDPGETRAVAAGLAQLLRREGPRTWFEPDALRDACLRRHGRAAFAARVASLMSEPPCGVHACAG</sequence>
<dbReference type="PANTHER" id="PTHR45947">
    <property type="entry name" value="SULFOQUINOVOSYL TRANSFERASE SQD2"/>
    <property type="match status" value="1"/>
</dbReference>
<comment type="caution">
    <text evidence="3">The sequence shown here is derived from an EMBL/GenBank/DDBJ whole genome shotgun (WGS) entry which is preliminary data.</text>
</comment>
<dbReference type="AlphaFoldDB" id="A0A5D8YEU3"/>
<dbReference type="Pfam" id="PF00534">
    <property type="entry name" value="Glycos_transf_1"/>
    <property type="match status" value="1"/>
</dbReference>
<dbReference type="CDD" id="cd03801">
    <property type="entry name" value="GT4_PimA-like"/>
    <property type="match status" value="1"/>
</dbReference>
<dbReference type="Gene3D" id="3.40.50.2000">
    <property type="entry name" value="Glycogen Phosphorylase B"/>
    <property type="match status" value="2"/>
</dbReference>
<dbReference type="InterPro" id="IPR050194">
    <property type="entry name" value="Glycosyltransferase_grp1"/>
</dbReference>
<feature type="domain" description="Glycosyl transferase family 1" evidence="1">
    <location>
        <begin position="134"/>
        <end position="287"/>
    </location>
</feature>
<keyword evidence="3" id="KW-0808">Transferase</keyword>
<protein>
    <submittedName>
        <fullName evidence="3">Glycosyltransferase family 4 protein</fullName>
    </submittedName>
</protein>